<evidence type="ECO:0000256" key="1">
    <source>
        <dbReference type="SAM" id="Phobius"/>
    </source>
</evidence>
<dbReference type="GO" id="GO:0006508">
    <property type="term" value="P:proteolysis"/>
    <property type="evidence" value="ECO:0007669"/>
    <property type="project" value="UniProtKB-KW"/>
</dbReference>
<dbReference type="CDD" id="cd05483">
    <property type="entry name" value="retropepsin_like_bacteria"/>
    <property type="match status" value="1"/>
</dbReference>
<dbReference type="OrthoDB" id="7595324at2"/>
<protein>
    <submittedName>
        <fullName evidence="2">Aspartyl protease family protein</fullName>
    </submittedName>
</protein>
<dbReference type="NCBIfam" id="TIGR02281">
    <property type="entry name" value="clan_AA_DTGA"/>
    <property type="match status" value="1"/>
</dbReference>
<dbReference type="InterPro" id="IPR011969">
    <property type="entry name" value="Clan_AA_Asp_peptidase_C"/>
</dbReference>
<dbReference type="InterPro" id="IPR034122">
    <property type="entry name" value="Retropepsin-like_bacterial"/>
</dbReference>
<sequence>MSGDDIARLLYLALLGAAIAGALLVGTRQSLGRIAQQAAIWGLIFLGAIAVIGLWQDIRRAAAPVPVTITADTIIVPVAPDGHFYIPAEVNGADILFMVDTGASDIVLTREDAWQAGLAPDALDYSLFASTANGTVRIAPVRLHSLTVGEVTDINVPAMVNGGELETSLLGMSWLGRFEMTLTPDRLVLKR</sequence>
<proteinExistence type="predicted"/>
<keyword evidence="1" id="KW-1133">Transmembrane helix</keyword>
<name>A0A2S5JJI8_9RHOB</name>
<organism evidence="2 3">
    <name type="scientific">Albidovulum inexpectatum</name>
    <dbReference type="NCBI Taxonomy" id="196587"/>
    <lineage>
        <taxon>Bacteria</taxon>
        <taxon>Pseudomonadati</taxon>
        <taxon>Pseudomonadota</taxon>
        <taxon>Alphaproteobacteria</taxon>
        <taxon>Rhodobacterales</taxon>
        <taxon>Paracoccaceae</taxon>
        <taxon>Albidovulum</taxon>
    </lineage>
</organism>
<dbReference type="Gene3D" id="2.40.70.10">
    <property type="entry name" value="Acid Proteases"/>
    <property type="match status" value="1"/>
</dbReference>
<reference evidence="2 3" key="1">
    <citation type="submission" date="2018-01" db="EMBL/GenBank/DDBJ databases">
        <title>Genomic Encyclopedia of Archaeal and Bacterial Type Strains, Phase II (KMG-II): from individual species to whole genera.</title>
        <authorList>
            <person name="Goeker M."/>
        </authorList>
    </citation>
    <scope>NUCLEOTIDE SEQUENCE [LARGE SCALE GENOMIC DNA]</scope>
    <source>
        <strain evidence="2 3">DSM 12048</strain>
    </source>
</reference>
<dbReference type="InterPro" id="IPR021109">
    <property type="entry name" value="Peptidase_aspartic_dom_sf"/>
</dbReference>
<feature type="transmembrane region" description="Helical" evidence="1">
    <location>
        <begin position="38"/>
        <end position="55"/>
    </location>
</feature>
<keyword evidence="3" id="KW-1185">Reference proteome</keyword>
<keyword evidence="2" id="KW-0645">Protease</keyword>
<evidence type="ECO:0000313" key="3">
    <source>
        <dbReference type="Proteomes" id="UP000239736"/>
    </source>
</evidence>
<dbReference type="RefSeq" id="WP_104069454.1">
    <property type="nucleotide sequence ID" value="NZ_PRDS01000002.1"/>
</dbReference>
<dbReference type="Proteomes" id="UP000239736">
    <property type="component" value="Unassembled WGS sequence"/>
</dbReference>
<keyword evidence="2" id="KW-0378">Hydrolase</keyword>
<keyword evidence="1" id="KW-0472">Membrane</keyword>
<feature type="transmembrane region" description="Helical" evidence="1">
    <location>
        <begin position="6"/>
        <end position="26"/>
    </location>
</feature>
<dbReference type="GO" id="GO:0008233">
    <property type="term" value="F:peptidase activity"/>
    <property type="evidence" value="ECO:0007669"/>
    <property type="project" value="UniProtKB-KW"/>
</dbReference>
<gene>
    <name evidence="2" type="ORF">LV82_00821</name>
</gene>
<accession>A0A2S5JJI8</accession>
<dbReference type="SUPFAM" id="SSF50630">
    <property type="entry name" value="Acid proteases"/>
    <property type="match status" value="1"/>
</dbReference>
<dbReference type="AlphaFoldDB" id="A0A2S5JJI8"/>
<evidence type="ECO:0000313" key="2">
    <source>
        <dbReference type="EMBL" id="PPB81612.1"/>
    </source>
</evidence>
<comment type="caution">
    <text evidence="2">The sequence shown here is derived from an EMBL/GenBank/DDBJ whole genome shotgun (WGS) entry which is preliminary data.</text>
</comment>
<dbReference type="EMBL" id="PRDS01000002">
    <property type="protein sequence ID" value="PPB81612.1"/>
    <property type="molecule type" value="Genomic_DNA"/>
</dbReference>
<dbReference type="Pfam" id="PF13975">
    <property type="entry name" value="gag-asp_proteas"/>
    <property type="match status" value="1"/>
</dbReference>
<keyword evidence="1" id="KW-0812">Transmembrane</keyword>